<accession>A0A8H3V346</accession>
<feature type="compositionally biased region" description="Polar residues" evidence="8">
    <location>
        <begin position="447"/>
        <end position="460"/>
    </location>
</feature>
<dbReference type="Pfam" id="PF00076">
    <property type="entry name" value="RRM_1"/>
    <property type="match status" value="1"/>
</dbReference>
<keyword evidence="13" id="KW-1185">Reference proteome</keyword>
<dbReference type="PANTHER" id="PTHR23236">
    <property type="entry name" value="EUKARYOTIC TRANSLATION INITIATION FACTOR 4B/4H"/>
    <property type="match status" value="1"/>
</dbReference>
<dbReference type="InterPro" id="IPR035979">
    <property type="entry name" value="RBD_domain_sf"/>
</dbReference>
<dbReference type="SMART" id="SM00360">
    <property type="entry name" value="RRM"/>
    <property type="match status" value="1"/>
</dbReference>
<protein>
    <recommendedName>
        <fullName evidence="4">Nucleolar protein 12</fullName>
    </recommendedName>
</protein>
<dbReference type="GO" id="GO:0005730">
    <property type="term" value="C:nucleolus"/>
    <property type="evidence" value="ECO:0007669"/>
    <property type="project" value="UniProtKB-SubCell"/>
</dbReference>
<evidence type="ECO:0000256" key="4">
    <source>
        <dbReference type="ARBA" id="ARBA00015520"/>
    </source>
</evidence>
<dbReference type="GO" id="GO:0000463">
    <property type="term" value="P:maturation of LSU-rRNA from tricistronic rRNA transcript (SSU-rRNA, 5.8S rRNA, LSU-rRNA)"/>
    <property type="evidence" value="ECO:0007669"/>
    <property type="project" value="TreeGrafter"/>
</dbReference>
<feature type="region of interest" description="Disordered" evidence="8">
    <location>
        <begin position="35"/>
        <end position="210"/>
    </location>
</feature>
<feature type="compositionally biased region" description="Acidic residues" evidence="8">
    <location>
        <begin position="179"/>
        <end position="191"/>
    </location>
</feature>
<evidence type="ECO:0000256" key="6">
    <source>
        <dbReference type="ARBA" id="ARBA00023242"/>
    </source>
</evidence>
<comment type="function">
    <text evidence="1">Involved in pre-25S rRNA processing.</text>
</comment>
<evidence type="ECO:0000256" key="3">
    <source>
        <dbReference type="ARBA" id="ARBA00007077"/>
    </source>
</evidence>
<dbReference type="Proteomes" id="UP000447873">
    <property type="component" value="Unassembled WGS sequence"/>
</dbReference>
<comment type="caution">
    <text evidence="11">The sequence shown here is derived from an EMBL/GenBank/DDBJ whole genome shotgun (WGS) entry which is preliminary data.</text>
</comment>
<evidence type="ECO:0000256" key="1">
    <source>
        <dbReference type="ARBA" id="ARBA00002475"/>
    </source>
</evidence>
<evidence type="ECO:0000313" key="13">
    <source>
        <dbReference type="Proteomes" id="UP000490939"/>
    </source>
</evidence>
<evidence type="ECO:0000313" key="12">
    <source>
        <dbReference type="Proteomes" id="UP000447873"/>
    </source>
</evidence>
<feature type="compositionally biased region" description="Basic residues" evidence="8">
    <location>
        <begin position="534"/>
        <end position="544"/>
    </location>
</feature>
<feature type="region of interest" description="Disordered" evidence="8">
    <location>
        <begin position="447"/>
        <end position="466"/>
    </location>
</feature>
<evidence type="ECO:0000313" key="10">
    <source>
        <dbReference type="EMBL" id="KAE9974818.1"/>
    </source>
</evidence>
<reference evidence="11 13" key="1">
    <citation type="submission" date="2019-07" db="EMBL/GenBank/DDBJ databases">
        <title>Venturia inaequalis Genome Resource.</title>
        <authorList>
            <person name="Lichtner F.J."/>
        </authorList>
    </citation>
    <scope>NUCLEOTIDE SEQUENCE [LARGE SCALE GENOMIC DNA]</scope>
    <source>
        <strain evidence="10 12">120213</strain>
        <strain evidence="11 13">DMI_063113</strain>
    </source>
</reference>
<keyword evidence="5 7" id="KW-0694">RNA-binding</keyword>
<evidence type="ECO:0000256" key="8">
    <source>
        <dbReference type="SAM" id="MobiDB-lite"/>
    </source>
</evidence>
<keyword evidence="6" id="KW-0539">Nucleus</keyword>
<evidence type="ECO:0000259" key="9">
    <source>
        <dbReference type="PROSITE" id="PS50102"/>
    </source>
</evidence>
<dbReference type="InterPro" id="IPR012677">
    <property type="entry name" value="Nucleotide-bd_a/b_plait_sf"/>
</dbReference>
<dbReference type="PANTHER" id="PTHR23236:SF25">
    <property type="entry name" value="RNA-BINDING PROTEIN 34"/>
    <property type="match status" value="1"/>
</dbReference>
<name>A0A8H3V346_VENIN</name>
<feature type="compositionally biased region" description="Basic and acidic residues" evidence="8">
    <location>
        <begin position="192"/>
        <end position="201"/>
    </location>
</feature>
<feature type="compositionally biased region" description="Basic and acidic residues" evidence="8">
    <location>
        <begin position="132"/>
        <end position="152"/>
    </location>
</feature>
<dbReference type="PROSITE" id="PS50102">
    <property type="entry name" value="RRM"/>
    <property type="match status" value="1"/>
</dbReference>
<evidence type="ECO:0000256" key="7">
    <source>
        <dbReference type="PROSITE-ProRule" id="PRU00176"/>
    </source>
</evidence>
<organism evidence="11 13">
    <name type="scientific">Venturia inaequalis</name>
    <name type="common">Apple scab fungus</name>
    <dbReference type="NCBI Taxonomy" id="5025"/>
    <lineage>
        <taxon>Eukaryota</taxon>
        <taxon>Fungi</taxon>
        <taxon>Dikarya</taxon>
        <taxon>Ascomycota</taxon>
        <taxon>Pezizomycotina</taxon>
        <taxon>Dothideomycetes</taxon>
        <taxon>Pleosporomycetidae</taxon>
        <taxon>Venturiales</taxon>
        <taxon>Venturiaceae</taxon>
        <taxon>Venturia</taxon>
    </lineage>
</organism>
<evidence type="ECO:0000256" key="5">
    <source>
        <dbReference type="ARBA" id="ARBA00022884"/>
    </source>
</evidence>
<feature type="domain" description="RRM" evidence="9">
    <location>
        <begin position="337"/>
        <end position="441"/>
    </location>
</feature>
<feature type="compositionally biased region" description="Basic and acidic residues" evidence="8">
    <location>
        <begin position="1"/>
        <end position="15"/>
    </location>
</feature>
<dbReference type="EMBL" id="WNWR01000371">
    <property type="protein sequence ID" value="KAE9981140.1"/>
    <property type="molecule type" value="Genomic_DNA"/>
</dbReference>
<comment type="subcellular location">
    <subcellularLocation>
        <location evidence="2">Nucleus</location>
        <location evidence="2">Nucleolus</location>
    </subcellularLocation>
</comment>
<dbReference type="InterPro" id="IPR000504">
    <property type="entry name" value="RRM_dom"/>
</dbReference>
<feature type="region of interest" description="Disordered" evidence="8">
    <location>
        <begin position="517"/>
        <end position="556"/>
    </location>
</feature>
<dbReference type="SUPFAM" id="SSF54928">
    <property type="entry name" value="RNA-binding domain, RBD"/>
    <property type="match status" value="2"/>
</dbReference>
<dbReference type="Gene3D" id="3.30.70.330">
    <property type="match status" value="2"/>
</dbReference>
<comment type="similarity">
    <text evidence="3">Belongs to the RRM RBM34 family.</text>
</comment>
<gene>
    <name evidence="11" type="ORF">EG327_006357</name>
    <name evidence="10" type="ORF">EG328_003604</name>
</gene>
<dbReference type="GO" id="GO:0019843">
    <property type="term" value="F:rRNA binding"/>
    <property type="evidence" value="ECO:0007669"/>
    <property type="project" value="TreeGrafter"/>
</dbReference>
<sequence length="556" mass="60900">MAKRTKEEKFNKEKSAVPLVKSKAEIDPALASLFAQSSGPATKHKSNSAANGKSSKKSKLAPLDEDSDSVANDEDLSSVSEQDFEDEESEPGHVSDDEEEGSTNGVPLPVGDVSPDRKRKRRREENDIEGEYMDRIAREEAKEEAKLREERKSKRQKPSSDAEDAEEEADEDKSMGDASDSDDDDDDDDGEKPEPDFDVPIHEALAGPEGSDEYLKATRTVFLGNVSSLAMTSKTAKKTLLKHLASFISTLPACTPPHSVESIRFRSTAYSNKIPKKAAFAKKELMDATTKSTHAYAVYSTNIAAREAARVLNGTVVLDRHLHVDEVAHPAKAEARRCVFVGNLPFVDDESAMREAEAAEAGRKARKQEPSDIEEGLWREFSKIGTVESVRVVRDPKTRVGKGFAYVQFKDENSVEAALHHNDKRFPPLLPRKMRVVRAKTIKRNAVNRNPNSSRPSTGVYNRKVTGQEKTLQGRASKMLGRAGAAHVKRDEGAFAARPEAMKGMKGPEKFVFEGYRASSKQGTHGLKLGGGKKGGKPKGRSAKRGTAWKAAGGKK</sequence>
<evidence type="ECO:0000256" key="2">
    <source>
        <dbReference type="ARBA" id="ARBA00004604"/>
    </source>
</evidence>
<proteinExistence type="inferred from homology"/>
<feature type="compositionally biased region" description="Acidic residues" evidence="8">
    <location>
        <begin position="161"/>
        <end position="171"/>
    </location>
</feature>
<evidence type="ECO:0000313" key="11">
    <source>
        <dbReference type="EMBL" id="KAE9981140.1"/>
    </source>
</evidence>
<dbReference type="Proteomes" id="UP000490939">
    <property type="component" value="Unassembled WGS sequence"/>
</dbReference>
<feature type="compositionally biased region" description="Acidic residues" evidence="8">
    <location>
        <begin position="63"/>
        <end position="89"/>
    </location>
</feature>
<dbReference type="EMBL" id="WNWS01000209">
    <property type="protein sequence ID" value="KAE9974818.1"/>
    <property type="molecule type" value="Genomic_DNA"/>
</dbReference>
<feature type="region of interest" description="Disordered" evidence="8">
    <location>
        <begin position="1"/>
        <end position="23"/>
    </location>
</feature>
<dbReference type="AlphaFoldDB" id="A0A8H3V346"/>